<dbReference type="Pfam" id="PF01476">
    <property type="entry name" value="LysM"/>
    <property type="match status" value="2"/>
</dbReference>
<dbReference type="Gene3D" id="3.10.350.10">
    <property type="entry name" value="LysM domain"/>
    <property type="match status" value="2"/>
</dbReference>
<evidence type="ECO:0000313" key="4">
    <source>
        <dbReference type="Proteomes" id="UP000295416"/>
    </source>
</evidence>
<dbReference type="PANTHER" id="PTHR31157">
    <property type="entry name" value="SCP DOMAIN-CONTAINING PROTEIN"/>
    <property type="match status" value="1"/>
</dbReference>
<dbReference type="CDD" id="cd05379">
    <property type="entry name" value="CAP_bacterial"/>
    <property type="match status" value="1"/>
</dbReference>
<dbReference type="SMART" id="SM00257">
    <property type="entry name" value="LysM"/>
    <property type="match status" value="2"/>
</dbReference>
<dbReference type="InterPro" id="IPR036779">
    <property type="entry name" value="LysM_dom_sf"/>
</dbReference>
<protein>
    <submittedName>
        <fullName evidence="3">Putative YkwD family protein</fullName>
    </submittedName>
</protein>
<accession>A0A4R2PCE9</accession>
<dbReference type="InterPro" id="IPR018392">
    <property type="entry name" value="LysM"/>
</dbReference>
<dbReference type="SUPFAM" id="SSF54106">
    <property type="entry name" value="LysM domain"/>
    <property type="match status" value="2"/>
</dbReference>
<name>A0A4R2PCE9_9BACL</name>
<dbReference type="InterPro" id="IPR035940">
    <property type="entry name" value="CAP_sf"/>
</dbReference>
<organism evidence="3 4">
    <name type="scientific">Scopulibacillus darangshiensis</name>
    <dbReference type="NCBI Taxonomy" id="442528"/>
    <lineage>
        <taxon>Bacteria</taxon>
        <taxon>Bacillati</taxon>
        <taxon>Bacillota</taxon>
        <taxon>Bacilli</taxon>
        <taxon>Bacillales</taxon>
        <taxon>Sporolactobacillaceae</taxon>
        <taxon>Scopulibacillus</taxon>
    </lineage>
</organism>
<dbReference type="CDD" id="cd00118">
    <property type="entry name" value="LysM"/>
    <property type="match status" value="2"/>
</dbReference>
<dbReference type="InterPro" id="IPR014258">
    <property type="entry name" value="CAP_domain_YkwD-like"/>
</dbReference>
<gene>
    <name evidence="3" type="ORF">EV207_10295</name>
</gene>
<dbReference type="PROSITE" id="PS51782">
    <property type="entry name" value="LYSM"/>
    <property type="match status" value="2"/>
</dbReference>
<dbReference type="OrthoDB" id="9783944at2"/>
<reference evidence="3 4" key="1">
    <citation type="submission" date="2019-03" db="EMBL/GenBank/DDBJ databases">
        <title>Genomic Encyclopedia of Type Strains, Phase IV (KMG-IV): sequencing the most valuable type-strain genomes for metagenomic binning, comparative biology and taxonomic classification.</title>
        <authorList>
            <person name="Goeker M."/>
        </authorList>
    </citation>
    <scope>NUCLEOTIDE SEQUENCE [LARGE SCALE GENOMIC DNA]</scope>
    <source>
        <strain evidence="3 4">DSM 19377</strain>
    </source>
</reference>
<dbReference type="InterPro" id="IPR014044">
    <property type="entry name" value="CAP_dom"/>
</dbReference>
<evidence type="ECO:0000256" key="1">
    <source>
        <dbReference type="SAM" id="Phobius"/>
    </source>
</evidence>
<proteinExistence type="predicted"/>
<dbReference type="Pfam" id="PF00188">
    <property type="entry name" value="CAP"/>
    <property type="match status" value="1"/>
</dbReference>
<sequence>MVKRYFYAQKRKPQRDKKDFGPTNTLEQIIKFMNDKMGGIFKTMKLLKGVSMTIAALAMFVGIGFGQNIGHAQEIGSYEKQVVQLVNKERTSRGLKPLTMGKELSHVAEVKAQDMSSNHYFSHTSPTYGSPFDMMKSFGIGYSYAGENIAQGQRTPEEVMQAWMNSEGHRANILKPQFDTIGVGYVNGYWVQEFTKTTSHVTPVGTSTSQTNNNTSTSDIPSWQLYAVKSGDTAWKIAHSHYITLPQLKVLNPQDSSIGSLYVGQKIRISGNVHTVKNGETAWKIANNNGMTISDLNILNPQDGSLGSLYVGETLYVR</sequence>
<feature type="domain" description="LysM" evidence="2">
    <location>
        <begin position="272"/>
        <end position="317"/>
    </location>
</feature>
<keyword evidence="1" id="KW-0812">Transmembrane</keyword>
<dbReference type="PANTHER" id="PTHR31157:SF1">
    <property type="entry name" value="SCP DOMAIN-CONTAINING PROTEIN"/>
    <property type="match status" value="1"/>
</dbReference>
<dbReference type="EMBL" id="SLXK01000002">
    <property type="protein sequence ID" value="TCP31605.1"/>
    <property type="molecule type" value="Genomic_DNA"/>
</dbReference>
<evidence type="ECO:0000259" key="2">
    <source>
        <dbReference type="PROSITE" id="PS51782"/>
    </source>
</evidence>
<keyword evidence="4" id="KW-1185">Reference proteome</keyword>
<feature type="domain" description="LysM" evidence="2">
    <location>
        <begin position="224"/>
        <end position="269"/>
    </location>
</feature>
<evidence type="ECO:0000313" key="3">
    <source>
        <dbReference type="EMBL" id="TCP31605.1"/>
    </source>
</evidence>
<dbReference type="NCBIfam" id="TIGR02909">
    <property type="entry name" value="spore_YkwD"/>
    <property type="match status" value="1"/>
</dbReference>
<feature type="transmembrane region" description="Helical" evidence="1">
    <location>
        <begin position="46"/>
        <end position="65"/>
    </location>
</feature>
<keyword evidence="1" id="KW-1133">Transmembrane helix</keyword>
<dbReference type="SUPFAM" id="SSF55797">
    <property type="entry name" value="PR-1-like"/>
    <property type="match status" value="1"/>
</dbReference>
<dbReference type="Gene3D" id="3.40.33.10">
    <property type="entry name" value="CAP"/>
    <property type="match status" value="1"/>
</dbReference>
<keyword evidence="1" id="KW-0472">Membrane</keyword>
<comment type="caution">
    <text evidence="3">The sequence shown here is derived from an EMBL/GenBank/DDBJ whole genome shotgun (WGS) entry which is preliminary data.</text>
</comment>
<dbReference type="AlphaFoldDB" id="A0A4R2PCE9"/>
<dbReference type="Proteomes" id="UP000295416">
    <property type="component" value="Unassembled WGS sequence"/>
</dbReference>